<dbReference type="EMBL" id="PYGC01000004">
    <property type="protein sequence ID" value="PSK83134.1"/>
    <property type="molecule type" value="Genomic_DNA"/>
</dbReference>
<evidence type="ECO:0000256" key="5">
    <source>
        <dbReference type="ARBA" id="ARBA00023315"/>
    </source>
</evidence>
<reference evidence="8 11" key="2">
    <citation type="submission" date="2019-10" db="EMBL/GenBank/DDBJ databases">
        <title>Prolixibacter strains distinguished by the presence of nitrate reductase genes were adept at nitrate-dependent anaerobic corrosion of metallic iron and carbon steel.</title>
        <authorList>
            <person name="Iino T."/>
            <person name="Shono N."/>
            <person name="Ito K."/>
            <person name="Nakamura R."/>
            <person name="Sueoka K."/>
            <person name="Harayama S."/>
            <person name="Ohkuma M."/>
        </authorList>
    </citation>
    <scope>NUCLEOTIDE SEQUENCE [LARGE SCALE GENOMIC DNA]</scope>
    <source>
        <strain evidence="8 11">MIC1-1</strain>
    </source>
</reference>
<dbReference type="PANTHER" id="PTHR36174:SF1">
    <property type="entry name" value="LIPID II:GLYCINE GLYCYLTRANSFERASE"/>
    <property type="match status" value="1"/>
</dbReference>
<keyword evidence="2 9" id="KW-0808">Transferase</keyword>
<evidence type="ECO:0000256" key="2">
    <source>
        <dbReference type="ARBA" id="ARBA00022679"/>
    </source>
</evidence>
<dbReference type="GO" id="GO:0016755">
    <property type="term" value="F:aminoacyltransferase activity"/>
    <property type="evidence" value="ECO:0007669"/>
    <property type="project" value="InterPro"/>
</dbReference>
<dbReference type="RefSeq" id="WP_106541938.1">
    <property type="nucleotide sequence ID" value="NZ_BLAU01000001.1"/>
</dbReference>
<dbReference type="InterPro" id="IPR016181">
    <property type="entry name" value="Acyl_CoA_acyltransferase"/>
</dbReference>
<dbReference type="Pfam" id="PF13480">
    <property type="entry name" value="Acetyltransf_6"/>
    <property type="match status" value="1"/>
</dbReference>
<dbReference type="Proteomes" id="UP000396862">
    <property type="component" value="Unassembled WGS sequence"/>
</dbReference>
<dbReference type="SUPFAM" id="SSF55729">
    <property type="entry name" value="Acyl-CoA N-acyltransferases (Nat)"/>
    <property type="match status" value="1"/>
</dbReference>
<name>A0A2P8CDS9_9BACT</name>
<comment type="similarity">
    <text evidence="1">Belongs to the FemABX family.</text>
</comment>
<dbReference type="PANTHER" id="PTHR36174">
    <property type="entry name" value="LIPID II:GLYCINE GLYCYLTRANSFERASE"/>
    <property type="match status" value="1"/>
</dbReference>
<sequence length="371" mass="43329">MITKTLKAGTESHFREWQRLCANITDCDICFYPQYALLSETNDEGEATCFVYQKHDNDYILFPFLKRKINNISLFSQLRETYYDIVSPYGYGGYLHSDACTISMEDFLQTFHRYCQEQQIVSEFVRFHPWLKTYEGCDTEMDINLYNQVVAIDTAKTAEEIWSDFDRKCRNRIRKSAKEGVVIEMDSSREAIELFLPLYTETMSRNEANLYYYFSKDYFRRMVTLMDGNITFFHARLDDKIIASILVITGGAFANAHLAGTNTAYLHLSPMMALFHEAAIWAGKQGYRYFILGGGRSASPHDSLLRMKTKFAKETIPFHTGKKIHLPDVYKELSHLKKIHIQKNKLDILHTEYFPEYRNIRFHSPTYSSAL</sequence>
<keyword evidence="6" id="KW-0961">Cell wall biogenesis/degradation</keyword>
<dbReference type="EMBL" id="BLAU01000001">
    <property type="protein sequence ID" value="GET21983.1"/>
    <property type="molecule type" value="Genomic_DNA"/>
</dbReference>
<dbReference type="Proteomes" id="UP000240621">
    <property type="component" value="Unassembled WGS sequence"/>
</dbReference>
<feature type="domain" description="BioF2-like acetyltransferase" evidence="7">
    <location>
        <begin position="165"/>
        <end position="296"/>
    </location>
</feature>
<keyword evidence="5" id="KW-0012">Acyltransferase</keyword>
<evidence type="ECO:0000259" key="7">
    <source>
        <dbReference type="Pfam" id="PF13480"/>
    </source>
</evidence>
<comment type="caution">
    <text evidence="9">The sequence shown here is derived from an EMBL/GenBank/DDBJ whole genome shotgun (WGS) entry which is preliminary data.</text>
</comment>
<gene>
    <name evidence="9" type="ORF">CLV93_10464</name>
    <name evidence="8" type="ORF">JCM18694_22290</name>
</gene>
<keyword evidence="3" id="KW-0133">Cell shape</keyword>
<dbReference type="OrthoDB" id="9785911at2"/>
<dbReference type="GO" id="GO:0071555">
    <property type="term" value="P:cell wall organization"/>
    <property type="evidence" value="ECO:0007669"/>
    <property type="project" value="UniProtKB-KW"/>
</dbReference>
<dbReference type="GO" id="GO:0009252">
    <property type="term" value="P:peptidoglycan biosynthetic process"/>
    <property type="evidence" value="ECO:0007669"/>
    <property type="project" value="UniProtKB-KW"/>
</dbReference>
<keyword evidence="11" id="KW-1185">Reference proteome</keyword>
<dbReference type="InterPro" id="IPR050644">
    <property type="entry name" value="PG_Glycine_Bridge_Synth"/>
</dbReference>
<evidence type="ECO:0000313" key="11">
    <source>
        <dbReference type="Proteomes" id="UP000396862"/>
    </source>
</evidence>
<evidence type="ECO:0000256" key="1">
    <source>
        <dbReference type="ARBA" id="ARBA00009943"/>
    </source>
</evidence>
<reference evidence="9 10" key="1">
    <citation type="submission" date="2018-03" db="EMBL/GenBank/DDBJ databases">
        <title>Genomic Encyclopedia of Archaeal and Bacterial Type Strains, Phase II (KMG-II): from individual species to whole genera.</title>
        <authorList>
            <person name="Goeker M."/>
        </authorList>
    </citation>
    <scope>NUCLEOTIDE SEQUENCE [LARGE SCALE GENOMIC DNA]</scope>
    <source>
        <strain evidence="9 10">DSM 27267</strain>
    </source>
</reference>
<dbReference type="AlphaFoldDB" id="A0A2P8CDS9"/>
<dbReference type="InterPro" id="IPR038740">
    <property type="entry name" value="BioF2-like_GNAT_dom"/>
</dbReference>
<dbReference type="PROSITE" id="PS51191">
    <property type="entry name" value="FEMABX"/>
    <property type="match status" value="1"/>
</dbReference>
<accession>A0A2P8CDS9</accession>
<evidence type="ECO:0000313" key="10">
    <source>
        <dbReference type="Proteomes" id="UP000240621"/>
    </source>
</evidence>
<protein>
    <submittedName>
        <fullName evidence="9">Acetyltransferase (GNAT) family protein</fullName>
    </submittedName>
</protein>
<evidence type="ECO:0000256" key="4">
    <source>
        <dbReference type="ARBA" id="ARBA00022984"/>
    </source>
</evidence>
<keyword evidence="4" id="KW-0573">Peptidoglycan synthesis</keyword>
<evidence type="ECO:0000256" key="6">
    <source>
        <dbReference type="ARBA" id="ARBA00023316"/>
    </source>
</evidence>
<organism evidence="9 10">
    <name type="scientific">Prolixibacter denitrificans</name>
    <dbReference type="NCBI Taxonomy" id="1541063"/>
    <lineage>
        <taxon>Bacteria</taxon>
        <taxon>Pseudomonadati</taxon>
        <taxon>Bacteroidota</taxon>
        <taxon>Bacteroidia</taxon>
        <taxon>Marinilabiliales</taxon>
        <taxon>Prolixibacteraceae</taxon>
        <taxon>Prolixibacter</taxon>
    </lineage>
</organism>
<dbReference type="GO" id="GO:0008360">
    <property type="term" value="P:regulation of cell shape"/>
    <property type="evidence" value="ECO:0007669"/>
    <property type="project" value="UniProtKB-KW"/>
</dbReference>
<evidence type="ECO:0000313" key="9">
    <source>
        <dbReference type="EMBL" id="PSK83134.1"/>
    </source>
</evidence>
<evidence type="ECO:0000256" key="3">
    <source>
        <dbReference type="ARBA" id="ARBA00022960"/>
    </source>
</evidence>
<proteinExistence type="inferred from homology"/>
<evidence type="ECO:0000313" key="8">
    <source>
        <dbReference type="EMBL" id="GET21983.1"/>
    </source>
</evidence>
<dbReference type="InterPro" id="IPR003447">
    <property type="entry name" value="FEMABX"/>
</dbReference>
<dbReference type="Gene3D" id="3.40.630.30">
    <property type="match status" value="1"/>
</dbReference>